<comment type="caution">
    <text evidence="1">The sequence shown here is derived from an EMBL/GenBank/DDBJ whole genome shotgun (WGS) entry which is preliminary data.</text>
</comment>
<protein>
    <submittedName>
        <fullName evidence="1">Uncharacterized protein</fullName>
    </submittedName>
</protein>
<organism evidence="1 2">
    <name type="scientific">Lasiosphaeris hirsuta</name>
    <dbReference type="NCBI Taxonomy" id="260670"/>
    <lineage>
        <taxon>Eukaryota</taxon>
        <taxon>Fungi</taxon>
        <taxon>Dikarya</taxon>
        <taxon>Ascomycota</taxon>
        <taxon>Pezizomycotina</taxon>
        <taxon>Sordariomycetes</taxon>
        <taxon>Sordariomycetidae</taxon>
        <taxon>Sordariales</taxon>
        <taxon>Lasiosphaeriaceae</taxon>
        <taxon>Lasiosphaeris</taxon>
    </lineage>
</organism>
<dbReference type="EMBL" id="JAUKUA010000006">
    <property type="protein sequence ID" value="KAK0707774.1"/>
    <property type="molecule type" value="Genomic_DNA"/>
</dbReference>
<dbReference type="Proteomes" id="UP001172102">
    <property type="component" value="Unassembled WGS sequence"/>
</dbReference>
<evidence type="ECO:0000313" key="1">
    <source>
        <dbReference type="EMBL" id="KAK0707774.1"/>
    </source>
</evidence>
<name>A0AA40A1Z6_9PEZI</name>
<proteinExistence type="predicted"/>
<reference evidence="1" key="1">
    <citation type="submission" date="2023-06" db="EMBL/GenBank/DDBJ databases">
        <title>Genome-scale phylogeny and comparative genomics of the fungal order Sordariales.</title>
        <authorList>
            <consortium name="Lawrence Berkeley National Laboratory"/>
            <person name="Hensen N."/>
            <person name="Bonometti L."/>
            <person name="Westerberg I."/>
            <person name="Brannstrom I.O."/>
            <person name="Guillou S."/>
            <person name="Cros-Aarteil S."/>
            <person name="Calhoun S."/>
            <person name="Haridas S."/>
            <person name="Kuo A."/>
            <person name="Mondo S."/>
            <person name="Pangilinan J."/>
            <person name="Riley R."/>
            <person name="Labutti K."/>
            <person name="Andreopoulos B."/>
            <person name="Lipzen A."/>
            <person name="Chen C."/>
            <person name="Yanf M."/>
            <person name="Daum C."/>
            <person name="Ng V."/>
            <person name="Clum A."/>
            <person name="Steindorff A."/>
            <person name="Ohm R."/>
            <person name="Martin F."/>
            <person name="Silar P."/>
            <person name="Natvig D."/>
            <person name="Lalanne C."/>
            <person name="Gautier V."/>
            <person name="Ament-Velasquez S.L."/>
            <person name="Kruys A."/>
            <person name="Hutchinson M.I."/>
            <person name="Powell A.J."/>
            <person name="Barry K."/>
            <person name="Miller A.N."/>
            <person name="Grigoriev I.V."/>
            <person name="Debuchy R."/>
            <person name="Gladieux P."/>
            <person name="Thoren M.H."/>
            <person name="Johannesson H."/>
        </authorList>
    </citation>
    <scope>NUCLEOTIDE SEQUENCE</scope>
    <source>
        <strain evidence="1">SMH4607-1</strain>
    </source>
</reference>
<evidence type="ECO:0000313" key="2">
    <source>
        <dbReference type="Proteomes" id="UP001172102"/>
    </source>
</evidence>
<keyword evidence="2" id="KW-1185">Reference proteome</keyword>
<feature type="non-terminal residue" evidence="1">
    <location>
        <position position="275"/>
    </location>
</feature>
<sequence length="275" mass="30596">MSSSSFDSPTIIDLSGKPDPFDFARRKRARYRYTEHSSSDSSDAGTFLVSNVKFRVGAPPLPPLPVRTSGSNACALVQEALGFSLNDQAKIIAKAEGVEPLSVELVSRYIPGSMPNEGRPTLFIMAKWSESSPQIWEKIVKKTKKFVDSLTCGGYLEDVGIGVEMIAKELTLAKCITPIPASEFTDALCRDWQHITEKVLDILDIYPSTKSRVTSIALFKLGFSTNYNTNPLTVYISVDYESEENKWPPVIGKIQQLLNHYPHNLHVHMEHNTSD</sequence>
<gene>
    <name evidence="1" type="ORF">B0H67DRAFT_495703</name>
</gene>
<accession>A0AA40A1Z6</accession>
<dbReference type="AlphaFoldDB" id="A0AA40A1Z6"/>